<evidence type="ECO:0000313" key="1">
    <source>
        <dbReference type="EMBL" id="KCW66053.1"/>
    </source>
</evidence>
<dbReference type="Gramene" id="KCW66053">
    <property type="protein sequence ID" value="KCW66053"/>
    <property type="gene ID" value="EUGRSUZ_G03343"/>
</dbReference>
<organism evidence="1">
    <name type="scientific">Eucalyptus grandis</name>
    <name type="common">Flooded gum</name>
    <dbReference type="NCBI Taxonomy" id="71139"/>
    <lineage>
        <taxon>Eukaryota</taxon>
        <taxon>Viridiplantae</taxon>
        <taxon>Streptophyta</taxon>
        <taxon>Embryophyta</taxon>
        <taxon>Tracheophyta</taxon>
        <taxon>Spermatophyta</taxon>
        <taxon>Magnoliopsida</taxon>
        <taxon>eudicotyledons</taxon>
        <taxon>Gunneridae</taxon>
        <taxon>Pentapetalae</taxon>
        <taxon>rosids</taxon>
        <taxon>malvids</taxon>
        <taxon>Myrtales</taxon>
        <taxon>Myrtaceae</taxon>
        <taxon>Myrtoideae</taxon>
        <taxon>Eucalypteae</taxon>
        <taxon>Eucalyptus</taxon>
    </lineage>
</organism>
<dbReference type="InParanoid" id="A0A059BIX6"/>
<dbReference type="EMBL" id="KK198759">
    <property type="protein sequence ID" value="KCW66053.1"/>
    <property type="molecule type" value="Genomic_DNA"/>
</dbReference>
<reference evidence="1" key="1">
    <citation type="submission" date="2013-07" db="EMBL/GenBank/DDBJ databases">
        <title>The genome of Eucalyptus grandis.</title>
        <authorList>
            <person name="Schmutz J."/>
            <person name="Hayes R."/>
            <person name="Myburg A."/>
            <person name="Tuskan G."/>
            <person name="Grattapaglia D."/>
            <person name="Rokhsar D.S."/>
        </authorList>
    </citation>
    <scope>NUCLEOTIDE SEQUENCE</scope>
    <source>
        <tissue evidence="1">Leaf extractions</tissue>
    </source>
</reference>
<gene>
    <name evidence="1" type="ORF">EUGRSUZ_G03343</name>
</gene>
<sequence>MKHIKGYVLNKETTQSFQKEGKQKEYYFQRCHGRFSARFTTRTRQTWSEWCGISLCPWPMDSSLQFSLVFPYVFLVEKKFFLCKSLVSEYLIWF</sequence>
<proteinExistence type="predicted"/>
<name>A0A059BIX6_EUCGR</name>
<protein>
    <submittedName>
        <fullName evidence="1">Uncharacterized protein</fullName>
    </submittedName>
</protein>
<dbReference type="AlphaFoldDB" id="A0A059BIX6"/>
<accession>A0A059BIX6</accession>